<name>A0A212LYB6_9FIRM</name>
<dbReference type="AlphaFoldDB" id="A0A212LYB6"/>
<accession>A0A212LYB6</accession>
<dbReference type="EMBL" id="FMJE01000005">
    <property type="protein sequence ID" value="SCM82480.1"/>
    <property type="molecule type" value="Genomic_DNA"/>
</dbReference>
<gene>
    <name evidence="1" type="ORF">KL86SPO_50251</name>
</gene>
<organism evidence="1">
    <name type="scientific">uncultured Sporomusa sp</name>
    <dbReference type="NCBI Taxonomy" id="307249"/>
    <lineage>
        <taxon>Bacteria</taxon>
        <taxon>Bacillati</taxon>
        <taxon>Bacillota</taxon>
        <taxon>Negativicutes</taxon>
        <taxon>Selenomonadales</taxon>
        <taxon>Sporomusaceae</taxon>
        <taxon>Sporomusa</taxon>
        <taxon>environmental samples</taxon>
    </lineage>
</organism>
<reference evidence="1" key="1">
    <citation type="submission" date="2016-08" db="EMBL/GenBank/DDBJ databases">
        <authorList>
            <person name="Seilhamer J.J."/>
        </authorList>
    </citation>
    <scope>NUCLEOTIDE SEQUENCE</scope>
    <source>
        <strain evidence="1">86</strain>
    </source>
</reference>
<dbReference type="InterPro" id="IPR011044">
    <property type="entry name" value="Quino_amine_DH_bsu"/>
</dbReference>
<dbReference type="InterPro" id="IPR015943">
    <property type="entry name" value="WD40/YVTN_repeat-like_dom_sf"/>
</dbReference>
<proteinExistence type="predicted"/>
<dbReference type="Gene3D" id="2.130.10.10">
    <property type="entry name" value="YVTN repeat-like/Quinoprotein amine dehydrogenase"/>
    <property type="match status" value="1"/>
</dbReference>
<evidence type="ECO:0000313" key="1">
    <source>
        <dbReference type="EMBL" id="SCM82480.1"/>
    </source>
</evidence>
<dbReference type="SUPFAM" id="SSF50969">
    <property type="entry name" value="YVTN repeat-like/Quinoprotein amine dehydrogenase"/>
    <property type="match status" value="1"/>
</dbReference>
<sequence length="245" mass="25880">MSLYCLPLCIPYPAQFVLAQTDATTAYLAEPCGSLHRLDLTTMNAELLGTPAAKASCVGLAADAESIYTAWEHNAGGTVMALSMTGAILWQYDMAGIPTNIILAGNRLIVPFTNTAFAGEGVVLFNLSKKPSSPVIVTIQCSSCPSGLAAYPCHAAVTADNRTAYIVNEDGASIFVIDLETAQIIDRLTIGRSLSRLYLIPDSQSAIGTSNLFADLSLIDLANGSLLAVTNTKRQLLSTMAILPY</sequence>
<protein>
    <submittedName>
        <fullName evidence="1">Uncharacterized protein</fullName>
    </submittedName>
</protein>